<dbReference type="PATRIC" id="fig|1240678.4.peg.4414"/>
<evidence type="ECO:0000313" key="1">
    <source>
        <dbReference type="EMBL" id="KIZ15777.1"/>
    </source>
</evidence>
<evidence type="ECO:0000313" key="2">
    <source>
        <dbReference type="Proteomes" id="UP000032458"/>
    </source>
</evidence>
<comment type="caution">
    <text evidence="1">The sequence shown here is derived from an EMBL/GenBank/DDBJ whole genome shotgun (WGS) entry which is preliminary data.</text>
</comment>
<accession>A0A0D7CK33</accession>
<gene>
    <name evidence="1" type="ORF">SNA_20865</name>
</gene>
<organism evidence="1 2">
    <name type="scientific">Streptomyces natalensis ATCC 27448</name>
    <dbReference type="NCBI Taxonomy" id="1240678"/>
    <lineage>
        <taxon>Bacteria</taxon>
        <taxon>Bacillati</taxon>
        <taxon>Actinomycetota</taxon>
        <taxon>Actinomycetes</taxon>
        <taxon>Kitasatosporales</taxon>
        <taxon>Streptomycetaceae</taxon>
        <taxon>Streptomyces</taxon>
    </lineage>
</organism>
<reference evidence="1 2" key="1">
    <citation type="submission" date="2014-09" db="EMBL/GenBank/DDBJ databases">
        <title>Draft genome sequence of Streptomyces natalensis ATCC 27448, producer of the antifungal pimaricin.</title>
        <authorList>
            <person name="Mendes M.V."/>
            <person name="Beites T."/>
            <person name="Pires S."/>
            <person name="Santos C.L."/>
            <person name="Moradas-Ferreira P."/>
        </authorList>
    </citation>
    <scope>NUCLEOTIDE SEQUENCE [LARGE SCALE GENOMIC DNA]</scope>
    <source>
        <strain evidence="1 2">ATCC 27448</strain>
    </source>
</reference>
<sequence length="93" mass="9852">MGRRDLVRGLRLQPQQPAIVLVGISAADLAAHVPHGITLATGVDPAELDLPVTRCRGASHPQRAASIAIAQLFITVAKPTIANQQTGRVRLFT</sequence>
<name>A0A0D7CK33_9ACTN</name>
<protein>
    <submittedName>
        <fullName evidence="1">Uncharacterized protein</fullName>
    </submittedName>
</protein>
<dbReference type="EMBL" id="JRKI01000029">
    <property type="protein sequence ID" value="KIZ15777.1"/>
    <property type="molecule type" value="Genomic_DNA"/>
</dbReference>
<dbReference type="Proteomes" id="UP000032458">
    <property type="component" value="Unassembled WGS sequence"/>
</dbReference>
<dbReference type="AlphaFoldDB" id="A0A0D7CK33"/>
<proteinExistence type="predicted"/>
<keyword evidence="2" id="KW-1185">Reference proteome</keyword>